<accession>A0A7R8YTU7</accession>
<dbReference type="SUPFAM" id="SSF52540">
    <property type="entry name" value="P-loop containing nucleoside triphosphate hydrolases"/>
    <property type="match status" value="1"/>
</dbReference>
<dbReference type="GO" id="GO:0016787">
    <property type="term" value="F:hydrolase activity"/>
    <property type="evidence" value="ECO:0007669"/>
    <property type="project" value="UniProtKB-KW"/>
</dbReference>
<evidence type="ECO:0000256" key="8">
    <source>
        <dbReference type="SAM" id="MobiDB-lite"/>
    </source>
</evidence>
<dbReference type="GO" id="GO:0009378">
    <property type="term" value="F:four-way junction helicase activity"/>
    <property type="evidence" value="ECO:0007669"/>
    <property type="project" value="TreeGrafter"/>
</dbReference>
<proteinExistence type="inferred from homology"/>
<dbReference type="InterPro" id="IPR011545">
    <property type="entry name" value="DEAD/DEAH_box_helicase_dom"/>
</dbReference>
<keyword evidence="6" id="KW-0067">ATP-binding</keyword>
<keyword evidence="4" id="KW-0378">Hydrolase</keyword>
<keyword evidence="5" id="KW-0347">Helicase</keyword>
<keyword evidence="7" id="KW-0539">Nucleus</keyword>
<dbReference type="InterPro" id="IPR014001">
    <property type="entry name" value="Helicase_ATP-bd"/>
</dbReference>
<dbReference type="InterPro" id="IPR044749">
    <property type="entry name" value="FANCM_DEXDc"/>
</dbReference>
<keyword evidence="12" id="KW-1185">Reference proteome</keyword>
<dbReference type="GO" id="GO:0036297">
    <property type="term" value="P:interstrand cross-link repair"/>
    <property type="evidence" value="ECO:0007669"/>
    <property type="project" value="TreeGrafter"/>
</dbReference>
<dbReference type="PANTHER" id="PTHR14025">
    <property type="entry name" value="FANCONI ANEMIA GROUP M FANCM FAMILY MEMBER"/>
    <property type="match status" value="1"/>
</dbReference>
<evidence type="ECO:0000256" key="2">
    <source>
        <dbReference type="ARBA" id="ARBA00009889"/>
    </source>
</evidence>
<evidence type="ECO:0000256" key="5">
    <source>
        <dbReference type="ARBA" id="ARBA00022806"/>
    </source>
</evidence>
<dbReference type="PROSITE" id="PS51192">
    <property type="entry name" value="HELICASE_ATP_BIND_1"/>
    <property type="match status" value="1"/>
</dbReference>
<evidence type="ECO:0000256" key="6">
    <source>
        <dbReference type="ARBA" id="ARBA00022840"/>
    </source>
</evidence>
<gene>
    <name evidence="11" type="ORF">HERILL_LOCUS6934</name>
</gene>
<sequence length="1433" mass="163322">MEDLVKSNDQKLVNEGASTSFGNRHADDSNWSEFCDESVIKLLDEPFEAEMDHLNLRNDENYRGFDNNAGSTWIYPNNYPIRQYQFNITRAALFKNTLVVLPTGLGKTFIAAVVMYNIYRWYPRGKVIFMAPTKPLVSQQIEACRKITGIPMKDTAEITGKQNKKARRDLWQNKRVFFATPHVVQNDVNDAEQDFPFHDVRLIVVDEAHKAKGHYAHAEAVRSIASRNSNFRILALSATPGRSVEDVIEVVKNLSIAHLEIRWDNSLDVIPYTHRKNIKTVVVPLGTDLTQIRNEFIDVIDPYIRFLIENKVISGAMGTISRGSLIMEQKRFREMSLTHKHQNESQVRTNFSICISLYHALELLERHGTRVFLNFFDDPSNEVSHRYYVATNPQLRQFLQKLRVYMGPNPFLVNDQTMTNGKIPEIPADLDFGHPKFMMTKERVVEHFEKNEDSKAIIFCEYRESVVLMYRALLQSRPLVKPQVFVGQGGTGSIRAVTQKQQLEVMEQFRSGVCNTLVATSVAEEGIDIGEVDLIICFDISTKNPTRFIQRIGRTGRRRQGSIIMMVTEGKEHSIMKEVLQSKDKLNQRVVKSSEVARTLCRTSPRIVPPEFNPKCLEMFMVTNDDESKDDEQSSAKKAKTTKSPKRGKGKDKVSKKLATASLSQKSDMRHFFKKVELDEDEKEIFCTIKPETSKKSFSELNVSDPGPSRLDYLIKQFEKFKKMPIVTENIGMETLLRKTKIATPIKQFVLRHNVNYVKEKFEAQQALNAAQDGEVYVLGDDELKLETELAAIEKVVGKGMVEEFIKENEVKEDTKNKLDKKFDYIFEGLEKRSFTDNVDDFLSQKMDEIRKNENCNSQDESPQEYVDSDLETYSGDRQMSPTNNPEEYEDVVVEHESRYLSQIIELDRNRISDQSTPIRPAARSTFNGDSLQAKELFAIDGFDDSDPFGILTSQRKEDISKVNHDPEATKIKDTGQDVAKKSDCDMFDDDFDDFFVNSKLDTDVEHLEKQRSASVIDRTDLAEHVVKNSPLCEIVENGQRGTTNGGENKISSPEKDSDKTLSQQGVEDFDYTDFFEPFDGDDVAAVEENMRLKEKQINKSTNIFDGSFLGKNINENLKSSPTIPRQKSAELFSSNERTLPPLIPNQAAILNKYNSPPRVSPLKKPEISPSVLTRGVDLKRLRLTGSVGGSSSMLFSKPAPVVAKSPEKINGHERSLGHSIMPSQADSPIVMQRKAKRVIDSDSDIEELPNSQTEAPSISISRQIAKRRRRCQFIDDEAAVSGDEDDTEQNMENSQFSQMQLDSIVVIDDDVDDHPDVDMRARYLQSVRSPNKRPFKIPAPRVYNDMSRIFSQAVPRYEGDSVYKEDSFVISSDEEVVEEPMSQECPLERAEAILKARRRAKRKNKNNGNFEVKRRNARKNRILENSSDEEDA</sequence>
<dbReference type="Proteomes" id="UP000594454">
    <property type="component" value="Chromosome 3"/>
</dbReference>
<evidence type="ECO:0000259" key="9">
    <source>
        <dbReference type="PROSITE" id="PS51192"/>
    </source>
</evidence>
<evidence type="ECO:0000313" key="12">
    <source>
        <dbReference type="Proteomes" id="UP000594454"/>
    </source>
</evidence>
<dbReference type="InParanoid" id="A0A7R8YTU7"/>
<evidence type="ECO:0000256" key="7">
    <source>
        <dbReference type="ARBA" id="ARBA00023242"/>
    </source>
</evidence>
<keyword evidence="3" id="KW-0547">Nucleotide-binding</keyword>
<evidence type="ECO:0008006" key="13">
    <source>
        <dbReference type="Google" id="ProtNLM"/>
    </source>
</evidence>
<dbReference type="Pfam" id="PF00270">
    <property type="entry name" value="DEAD"/>
    <property type="match status" value="1"/>
</dbReference>
<dbReference type="CDD" id="cd12091">
    <property type="entry name" value="FANCM_ID"/>
    <property type="match status" value="1"/>
</dbReference>
<dbReference type="PANTHER" id="PTHR14025:SF20">
    <property type="entry name" value="FANCONI ANEMIA GROUP M PROTEIN"/>
    <property type="match status" value="1"/>
</dbReference>
<feature type="region of interest" description="Disordered" evidence="8">
    <location>
        <begin position="626"/>
        <end position="658"/>
    </location>
</feature>
<name>A0A7R8YTU7_HERIL</name>
<evidence type="ECO:0000313" key="11">
    <source>
        <dbReference type="EMBL" id="CAD7084016.1"/>
    </source>
</evidence>
<feature type="compositionally biased region" description="Basic residues" evidence="8">
    <location>
        <begin position="637"/>
        <end position="656"/>
    </location>
</feature>
<dbReference type="InterPro" id="IPR039686">
    <property type="entry name" value="FANCM/Mph1-like_ID"/>
</dbReference>
<dbReference type="FunCoup" id="A0A7R8YTU7">
    <property type="interactions" value="475"/>
</dbReference>
<reference evidence="11 12" key="1">
    <citation type="submission" date="2020-11" db="EMBL/GenBank/DDBJ databases">
        <authorList>
            <person name="Wallbank WR R."/>
            <person name="Pardo Diaz C."/>
            <person name="Kozak K."/>
            <person name="Martin S."/>
            <person name="Jiggins C."/>
            <person name="Moest M."/>
            <person name="Warren A I."/>
            <person name="Generalovic N T."/>
            <person name="Byers J.R.P. K."/>
            <person name="Montejo-Kovacevich G."/>
            <person name="Yen C E."/>
        </authorList>
    </citation>
    <scope>NUCLEOTIDE SEQUENCE [LARGE SCALE GENOMIC DNA]</scope>
</reference>
<dbReference type="GO" id="GO:0000400">
    <property type="term" value="F:four-way junction DNA binding"/>
    <property type="evidence" value="ECO:0007669"/>
    <property type="project" value="TreeGrafter"/>
</dbReference>
<dbReference type="SMART" id="SM00487">
    <property type="entry name" value="DEXDc"/>
    <property type="match status" value="1"/>
</dbReference>
<dbReference type="GO" id="GO:0005524">
    <property type="term" value="F:ATP binding"/>
    <property type="evidence" value="ECO:0007669"/>
    <property type="project" value="UniProtKB-KW"/>
</dbReference>
<dbReference type="OrthoDB" id="6513042at2759"/>
<dbReference type="InterPro" id="IPR001650">
    <property type="entry name" value="Helicase_C-like"/>
</dbReference>
<comment type="subcellular location">
    <subcellularLocation>
        <location evidence="1">Nucleus</location>
    </subcellularLocation>
</comment>
<evidence type="ECO:0000256" key="4">
    <source>
        <dbReference type="ARBA" id="ARBA00022801"/>
    </source>
</evidence>
<comment type="similarity">
    <text evidence="2">Belongs to the DEAD box helicase family. DEAH subfamily. FANCM sub-subfamily.</text>
</comment>
<dbReference type="CDD" id="cd18033">
    <property type="entry name" value="DEXDc_FANCM"/>
    <property type="match status" value="1"/>
</dbReference>
<dbReference type="SMART" id="SM00490">
    <property type="entry name" value="HELICc"/>
    <property type="match status" value="1"/>
</dbReference>
<evidence type="ECO:0000259" key="10">
    <source>
        <dbReference type="PROSITE" id="PS51194"/>
    </source>
</evidence>
<feature type="domain" description="Helicase C-terminal" evidence="10">
    <location>
        <begin position="440"/>
        <end position="598"/>
    </location>
</feature>
<dbReference type="InterPro" id="IPR027417">
    <property type="entry name" value="P-loop_NTPase"/>
</dbReference>
<feature type="region of interest" description="Disordered" evidence="8">
    <location>
        <begin position="1037"/>
        <end position="1063"/>
    </location>
</feature>
<dbReference type="Gene3D" id="1.20.1320.20">
    <property type="entry name" value="hef helicase domain"/>
    <property type="match status" value="1"/>
</dbReference>
<dbReference type="Gene3D" id="3.40.50.300">
    <property type="entry name" value="P-loop containing nucleotide triphosphate hydrolases"/>
    <property type="match status" value="2"/>
</dbReference>
<protein>
    <recommendedName>
        <fullName evidence="13">Fanconi anemia group M protein</fullName>
    </recommendedName>
</protein>
<dbReference type="GO" id="GO:0045003">
    <property type="term" value="P:double-strand break repair via synthesis-dependent strand annealing"/>
    <property type="evidence" value="ECO:0007669"/>
    <property type="project" value="TreeGrafter"/>
</dbReference>
<feature type="domain" description="Helicase ATP-binding" evidence="9">
    <location>
        <begin position="88"/>
        <end position="258"/>
    </location>
</feature>
<organism evidence="11 12">
    <name type="scientific">Hermetia illucens</name>
    <name type="common">Black soldier fly</name>
    <dbReference type="NCBI Taxonomy" id="343691"/>
    <lineage>
        <taxon>Eukaryota</taxon>
        <taxon>Metazoa</taxon>
        <taxon>Ecdysozoa</taxon>
        <taxon>Arthropoda</taxon>
        <taxon>Hexapoda</taxon>
        <taxon>Insecta</taxon>
        <taxon>Pterygota</taxon>
        <taxon>Neoptera</taxon>
        <taxon>Endopterygota</taxon>
        <taxon>Diptera</taxon>
        <taxon>Brachycera</taxon>
        <taxon>Stratiomyomorpha</taxon>
        <taxon>Stratiomyidae</taxon>
        <taxon>Hermetiinae</taxon>
        <taxon>Hermetia</taxon>
    </lineage>
</organism>
<dbReference type="GO" id="GO:0043138">
    <property type="term" value="F:3'-5' DNA helicase activity"/>
    <property type="evidence" value="ECO:0007669"/>
    <property type="project" value="InterPro"/>
</dbReference>
<dbReference type="PROSITE" id="PS51194">
    <property type="entry name" value="HELICASE_CTER"/>
    <property type="match status" value="1"/>
</dbReference>
<feature type="compositionally biased region" description="Polar residues" evidence="8">
    <location>
        <begin position="1040"/>
        <end position="1052"/>
    </location>
</feature>
<dbReference type="GO" id="GO:0005634">
    <property type="term" value="C:nucleus"/>
    <property type="evidence" value="ECO:0007669"/>
    <property type="project" value="UniProtKB-SubCell"/>
</dbReference>
<dbReference type="EMBL" id="LR899011">
    <property type="protein sequence ID" value="CAD7084016.1"/>
    <property type="molecule type" value="Genomic_DNA"/>
</dbReference>
<evidence type="ECO:0000256" key="3">
    <source>
        <dbReference type="ARBA" id="ARBA00022741"/>
    </source>
</evidence>
<dbReference type="FunFam" id="3.40.50.300:FF:000861">
    <property type="entry name" value="Fanconi anemia, complementation group M"/>
    <property type="match status" value="1"/>
</dbReference>
<dbReference type="Pfam" id="PF00271">
    <property type="entry name" value="Helicase_C"/>
    <property type="match status" value="1"/>
</dbReference>
<evidence type="ECO:0000256" key="1">
    <source>
        <dbReference type="ARBA" id="ARBA00004123"/>
    </source>
</evidence>
<feature type="region of interest" description="Disordered" evidence="8">
    <location>
        <begin position="1399"/>
        <end position="1433"/>
    </location>
</feature>